<feature type="transmembrane region" description="Helical" evidence="7">
    <location>
        <begin position="163"/>
        <end position="182"/>
    </location>
</feature>
<dbReference type="InterPro" id="IPR051788">
    <property type="entry name" value="MFS_Transporter"/>
</dbReference>
<evidence type="ECO:0000313" key="9">
    <source>
        <dbReference type="EMBL" id="NJB71667.1"/>
    </source>
</evidence>
<reference evidence="9 10" key="1">
    <citation type="submission" date="2020-03" db="EMBL/GenBank/DDBJ databases">
        <title>Genomic Encyclopedia of Type Strains, Phase IV (KMG-IV): sequencing the most valuable type-strain genomes for metagenomic binning, comparative biology and taxonomic classification.</title>
        <authorList>
            <person name="Goeker M."/>
        </authorList>
    </citation>
    <scope>NUCLEOTIDE SEQUENCE [LARGE SCALE GENOMIC DNA]</scope>
    <source>
        <strain evidence="9 10">DSM 29762</strain>
    </source>
</reference>
<protein>
    <submittedName>
        <fullName evidence="9">MFS family permease</fullName>
    </submittedName>
</protein>
<accession>A0A846QWQ7</accession>
<evidence type="ECO:0000256" key="4">
    <source>
        <dbReference type="ARBA" id="ARBA00022692"/>
    </source>
</evidence>
<feature type="transmembrane region" description="Helical" evidence="7">
    <location>
        <begin position="12"/>
        <end position="32"/>
    </location>
</feature>
<dbReference type="PROSITE" id="PS50850">
    <property type="entry name" value="MFS"/>
    <property type="match status" value="1"/>
</dbReference>
<dbReference type="InterPro" id="IPR011701">
    <property type="entry name" value="MFS"/>
</dbReference>
<feature type="transmembrane region" description="Helical" evidence="7">
    <location>
        <begin position="324"/>
        <end position="344"/>
    </location>
</feature>
<dbReference type="GO" id="GO:0016020">
    <property type="term" value="C:membrane"/>
    <property type="evidence" value="ECO:0007669"/>
    <property type="project" value="TreeGrafter"/>
</dbReference>
<name>A0A846QWQ7_9FLAO</name>
<comment type="caution">
    <text evidence="9">The sequence shown here is derived from an EMBL/GenBank/DDBJ whole genome shotgun (WGS) entry which is preliminary data.</text>
</comment>
<feature type="transmembrane region" description="Helical" evidence="7">
    <location>
        <begin position="373"/>
        <end position="394"/>
    </location>
</feature>
<feature type="domain" description="Major facilitator superfamily (MFS) profile" evidence="8">
    <location>
        <begin position="11"/>
        <end position="399"/>
    </location>
</feature>
<evidence type="ECO:0000256" key="2">
    <source>
        <dbReference type="ARBA" id="ARBA00008335"/>
    </source>
</evidence>
<gene>
    <name evidence="9" type="ORF">GGR42_002129</name>
</gene>
<feature type="transmembrane region" description="Helical" evidence="7">
    <location>
        <begin position="52"/>
        <end position="70"/>
    </location>
</feature>
<keyword evidence="10" id="KW-1185">Reference proteome</keyword>
<comment type="similarity">
    <text evidence="2">Belongs to the major facilitator superfamily.</text>
</comment>
<dbReference type="InterPro" id="IPR020846">
    <property type="entry name" value="MFS_dom"/>
</dbReference>
<dbReference type="PANTHER" id="PTHR23514:SF3">
    <property type="entry name" value="BYPASS OF STOP CODON PROTEIN 6"/>
    <property type="match status" value="1"/>
</dbReference>
<keyword evidence="3" id="KW-0813">Transport</keyword>
<feature type="transmembrane region" description="Helical" evidence="7">
    <location>
        <begin position="77"/>
        <end position="95"/>
    </location>
</feature>
<dbReference type="SUPFAM" id="SSF103473">
    <property type="entry name" value="MFS general substrate transporter"/>
    <property type="match status" value="1"/>
</dbReference>
<evidence type="ECO:0000256" key="1">
    <source>
        <dbReference type="ARBA" id="ARBA00004127"/>
    </source>
</evidence>
<comment type="subcellular location">
    <subcellularLocation>
        <location evidence="1">Endomembrane system</location>
        <topology evidence="1">Multi-pass membrane protein</topology>
    </subcellularLocation>
</comment>
<proteinExistence type="inferred from homology"/>
<evidence type="ECO:0000259" key="8">
    <source>
        <dbReference type="PROSITE" id="PS50850"/>
    </source>
</evidence>
<dbReference type="Proteomes" id="UP000590442">
    <property type="component" value="Unassembled WGS sequence"/>
</dbReference>
<dbReference type="RefSeq" id="WP_167963659.1">
    <property type="nucleotide sequence ID" value="NZ_JAATJJ010000001.1"/>
</dbReference>
<feature type="transmembrane region" description="Helical" evidence="7">
    <location>
        <begin position="202"/>
        <end position="220"/>
    </location>
</feature>
<evidence type="ECO:0000256" key="6">
    <source>
        <dbReference type="ARBA" id="ARBA00023136"/>
    </source>
</evidence>
<evidence type="ECO:0000256" key="7">
    <source>
        <dbReference type="SAM" id="Phobius"/>
    </source>
</evidence>
<dbReference type="PANTHER" id="PTHR23514">
    <property type="entry name" value="BYPASS OF STOP CODON PROTEIN 6"/>
    <property type="match status" value="1"/>
</dbReference>
<dbReference type="InterPro" id="IPR036259">
    <property type="entry name" value="MFS_trans_sf"/>
</dbReference>
<feature type="transmembrane region" description="Helical" evidence="7">
    <location>
        <begin position="292"/>
        <end position="312"/>
    </location>
</feature>
<dbReference type="Gene3D" id="1.20.1250.20">
    <property type="entry name" value="MFS general substrate transporter like domains"/>
    <property type="match status" value="2"/>
</dbReference>
<dbReference type="EMBL" id="JAATJJ010000001">
    <property type="protein sequence ID" value="NJB71667.1"/>
    <property type="molecule type" value="Genomic_DNA"/>
</dbReference>
<keyword evidence="5 7" id="KW-1133">Transmembrane helix</keyword>
<organism evidence="9 10">
    <name type="scientific">Saonia flava</name>
    <dbReference type="NCBI Taxonomy" id="523696"/>
    <lineage>
        <taxon>Bacteria</taxon>
        <taxon>Pseudomonadati</taxon>
        <taxon>Bacteroidota</taxon>
        <taxon>Flavobacteriia</taxon>
        <taxon>Flavobacteriales</taxon>
        <taxon>Flavobacteriaceae</taxon>
        <taxon>Saonia</taxon>
    </lineage>
</organism>
<evidence type="ECO:0000256" key="5">
    <source>
        <dbReference type="ARBA" id="ARBA00022989"/>
    </source>
</evidence>
<keyword evidence="6 7" id="KW-0472">Membrane</keyword>
<dbReference type="GO" id="GO:0012505">
    <property type="term" value="C:endomembrane system"/>
    <property type="evidence" value="ECO:0007669"/>
    <property type="project" value="UniProtKB-SubCell"/>
</dbReference>
<evidence type="ECO:0000256" key="3">
    <source>
        <dbReference type="ARBA" id="ARBA00022448"/>
    </source>
</evidence>
<dbReference type="AlphaFoldDB" id="A0A846QWQ7"/>
<dbReference type="GO" id="GO:0022857">
    <property type="term" value="F:transmembrane transporter activity"/>
    <property type="evidence" value="ECO:0007669"/>
    <property type="project" value="InterPro"/>
</dbReference>
<feature type="transmembrane region" description="Helical" evidence="7">
    <location>
        <begin position="265"/>
        <end position="286"/>
    </location>
</feature>
<evidence type="ECO:0000313" key="10">
    <source>
        <dbReference type="Proteomes" id="UP000590442"/>
    </source>
</evidence>
<sequence>MSNDVVNKNKIFLAACISLIVTSMTFAIRAGILSQLGLDFEISNEKLGWINSMAFLGFPLAMILGGLIYNKVGAKKLLFVAFICHILGLVLTIFAGGFWTLIISTFFIGFANGSVEAACNPLIADMYTNNRTAMLNKFHVWFPGGLVIGSLVSKFMTDAGMGWQLQIATMFIPTLIYGFLVFTQKFPKSENIESDTSANIKALANPLFWFMMVCMTLTATSEFIPQQWVETILGSSGASPMLVLALVTGIMALGRFFAGPIVHRLNPIGVLFMSAIITASAIYFMSVAEGGMIYFAAALFALGVCYFWPTMIGFTSEYTSKTGALGMSLMGGAGMFATSIWNPIIGSRLDNEKATALASGLEGAVADVAAGKAVLGFMVYFPLTLVVLFGILFFMRKKIEKKRIGHTA</sequence>
<keyword evidence="4 7" id="KW-0812">Transmembrane</keyword>
<dbReference type="Pfam" id="PF07690">
    <property type="entry name" value="MFS_1"/>
    <property type="match status" value="1"/>
</dbReference>
<feature type="transmembrane region" description="Helical" evidence="7">
    <location>
        <begin position="232"/>
        <end position="253"/>
    </location>
</feature>